<evidence type="ECO:0000313" key="1">
    <source>
        <dbReference type="EMBL" id="WCT72646.1"/>
    </source>
</evidence>
<dbReference type="Pfam" id="PF14356">
    <property type="entry name" value="DUF4403"/>
    <property type="match status" value="1"/>
</dbReference>
<proteinExistence type="predicted"/>
<gene>
    <name evidence="1" type="ORF">PQ455_13515</name>
</gene>
<accession>A0ABY7THE3</accession>
<dbReference type="EMBL" id="CP117411">
    <property type="protein sequence ID" value="WCT72646.1"/>
    <property type="molecule type" value="Genomic_DNA"/>
</dbReference>
<sequence>MNKAVPKRLWSIDKPDQLCVASKQVKVLFARVKTPDLKCRIVGEVIRGEIAISGAGKDIVVSIPVHATVSAKDVGGVLRQETAQADAHVRARLRLDLADDWTPRATAVIAYDWVDAPHIQFLGQRIEFTGKADDKLKGVISKLQRSLPGELRKLRFRDRVEYAWRGAFTSVQLNESNPPVWMQIKPHELDYGGYEINGDRLTLKLGMRASTETFVGPRPADPPATPLPPLRHVAEKASRVLFTIPVIADYRELEPVLARALAKRSQRPFQVPGIGPVNATFGKVQAYGTTGGRIAVGVTFSAARPGSTPSHGTIWLTARPVNEVNSRQIGFADLEVSGVTNSTGTGLLIKLANTPGLSSTIAGALTQNFSNDYDKLLSKVGQAVSEKRVGDLVVRARITDVRTGRIVAAGQGVYLPVWGKGTASIELAPTSLSN</sequence>
<dbReference type="Proteomes" id="UP001220395">
    <property type="component" value="Chromosome"/>
</dbReference>
<dbReference type="RefSeq" id="WP_273686616.1">
    <property type="nucleotide sequence ID" value="NZ_CP117411.1"/>
</dbReference>
<reference evidence="1 2" key="1">
    <citation type="submission" date="2023-02" db="EMBL/GenBank/DDBJ databases">
        <title>Genome sequence of Sphingomonas naphthae.</title>
        <authorList>
            <person name="Kim S."/>
            <person name="Heo J."/>
            <person name="Kwon S.-W."/>
        </authorList>
    </citation>
    <scope>NUCLEOTIDE SEQUENCE [LARGE SCALE GENOMIC DNA]</scope>
    <source>
        <strain evidence="1 2">KACC 18716</strain>
    </source>
</reference>
<keyword evidence="2" id="KW-1185">Reference proteome</keyword>
<evidence type="ECO:0000313" key="2">
    <source>
        <dbReference type="Proteomes" id="UP001220395"/>
    </source>
</evidence>
<dbReference type="InterPro" id="IPR025515">
    <property type="entry name" value="DUF4403"/>
</dbReference>
<organism evidence="1 2">
    <name type="scientific">Sphingomonas naphthae</name>
    <dbReference type="NCBI Taxonomy" id="1813468"/>
    <lineage>
        <taxon>Bacteria</taxon>
        <taxon>Pseudomonadati</taxon>
        <taxon>Pseudomonadota</taxon>
        <taxon>Alphaproteobacteria</taxon>
        <taxon>Sphingomonadales</taxon>
        <taxon>Sphingomonadaceae</taxon>
        <taxon>Sphingomonas</taxon>
    </lineage>
</organism>
<name>A0ABY7THE3_9SPHN</name>
<protein>
    <submittedName>
        <fullName evidence="1">DUF4403 family protein</fullName>
    </submittedName>
</protein>